<keyword evidence="3" id="KW-1185">Reference proteome</keyword>
<sequence>MSTSRIRLHSRWTRQQWNEDPELTLAGPLLSLHRTSDVNDIEPGQIRDARAVLRARAGLGTARLTPEDAAAWRDIRATQQRIVERFLAERARYYGHDQVLPFPDARAMADENRDTFVIIKFMDEAPHLEATLDSLLNQDYDLSRLVLITADNNSTDGSTEIVDEVARRNDTAARIVRLAQPVPGAGHTARLGVDRAVATVLEMCRADGRWERLQTATIAVSDGDTVYHPGVLDEIRGKLDTHPDVDGVMPFLTYKLTAGLRLLHTGPEQVTLPRLREVQHRQPPTRVPHSLATVAAHATFPRDGRRLQGATAGLTDRDGVVHEAPVQHDEAVGRFAVYQDPAGRVAYLLPDRTLLLAAAPVSGTDAALLALENGTVGHDETWKWHTAIGHDIFLRWAFLGMGLPEEVVFPDTSDALKTFRVWAFAIGGQHQLTRPGLKIATGSDYQSGRVLQAAGCTVMLGSAHAPAETEIDRLIKMVRNFVDEKAVFYGNTRSEMLERATGLYVHMTRIQPQLEAELRDYEDWVFRDVAFPERLIFPLRWMFQNAVRYYCHGPAEAELVRRRFLTPILSPDDVEAVCRDLIDPAREALAEAPLHEKQHRAEAVAEAVIVAYYPRILAFYGETIRSFMRAHEVEPAAYEWLLAEVPALRNALRENPPQVDPTAVWSSADYDIDDARGQVTSVKGA</sequence>
<dbReference type="InterPro" id="IPR029044">
    <property type="entry name" value="Nucleotide-diphossugar_trans"/>
</dbReference>
<dbReference type="InterPro" id="IPR001173">
    <property type="entry name" value="Glyco_trans_2-like"/>
</dbReference>
<reference evidence="2 3" key="1">
    <citation type="submission" date="2018-11" db="EMBL/GenBank/DDBJ databases">
        <title>Sequencing the genomes of 1000 actinobacteria strains.</title>
        <authorList>
            <person name="Klenk H.-P."/>
        </authorList>
    </citation>
    <scope>NUCLEOTIDE SEQUENCE [LARGE SCALE GENOMIC DNA]</scope>
    <source>
        <strain evidence="2 3">DSM 15700</strain>
    </source>
</reference>
<dbReference type="CDD" id="cd00761">
    <property type="entry name" value="Glyco_tranf_GTA_type"/>
    <property type="match status" value="1"/>
</dbReference>
<feature type="domain" description="Glycosyltransferase 2-like" evidence="1">
    <location>
        <begin position="117"/>
        <end position="247"/>
    </location>
</feature>
<dbReference type="Gene3D" id="3.90.550.10">
    <property type="entry name" value="Spore Coat Polysaccharide Biosynthesis Protein SpsA, Chain A"/>
    <property type="match status" value="1"/>
</dbReference>
<dbReference type="SUPFAM" id="SSF53448">
    <property type="entry name" value="Nucleotide-diphospho-sugar transferases"/>
    <property type="match status" value="1"/>
</dbReference>
<dbReference type="RefSeq" id="WP_123813215.1">
    <property type="nucleotide sequence ID" value="NZ_RKQZ01000001.1"/>
</dbReference>
<name>A0A3N4YNE9_9MICO</name>
<organism evidence="2 3">
    <name type="scientific">Myceligenerans xiligouense</name>
    <dbReference type="NCBI Taxonomy" id="253184"/>
    <lineage>
        <taxon>Bacteria</taxon>
        <taxon>Bacillati</taxon>
        <taxon>Actinomycetota</taxon>
        <taxon>Actinomycetes</taxon>
        <taxon>Micrococcales</taxon>
        <taxon>Promicromonosporaceae</taxon>
        <taxon>Myceligenerans</taxon>
    </lineage>
</organism>
<dbReference type="InterPro" id="IPR050834">
    <property type="entry name" value="Glycosyltransf_2"/>
</dbReference>
<comment type="caution">
    <text evidence="2">The sequence shown here is derived from an EMBL/GenBank/DDBJ whole genome shotgun (WGS) entry which is preliminary data.</text>
</comment>
<dbReference type="Pfam" id="PF00535">
    <property type="entry name" value="Glycos_transf_2"/>
    <property type="match status" value="1"/>
</dbReference>
<dbReference type="AlphaFoldDB" id="A0A3N4YNE9"/>
<dbReference type="PANTHER" id="PTHR43685">
    <property type="entry name" value="GLYCOSYLTRANSFERASE"/>
    <property type="match status" value="1"/>
</dbReference>
<keyword evidence="2" id="KW-0808">Transferase</keyword>
<accession>A0A3N4YNE9</accession>
<evidence type="ECO:0000313" key="2">
    <source>
        <dbReference type="EMBL" id="RPF19990.1"/>
    </source>
</evidence>
<dbReference type="OrthoDB" id="3396578at2"/>
<dbReference type="GO" id="GO:0016740">
    <property type="term" value="F:transferase activity"/>
    <property type="evidence" value="ECO:0007669"/>
    <property type="project" value="UniProtKB-KW"/>
</dbReference>
<dbReference type="PANTHER" id="PTHR43685:SF2">
    <property type="entry name" value="GLYCOSYLTRANSFERASE 2-LIKE DOMAIN-CONTAINING PROTEIN"/>
    <property type="match status" value="1"/>
</dbReference>
<evidence type="ECO:0000313" key="3">
    <source>
        <dbReference type="Proteomes" id="UP000280501"/>
    </source>
</evidence>
<dbReference type="Proteomes" id="UP000280501">
    <property type="component" value="Unassembled WGS sequence"/>
</dbReference>
<dbReference type="EMBL" id="RKQZ01000001">
    <property type="protein sequence ID" value="RPF19990.1"/>
    <property type="molecule type" value="Genomic_DNA"/>
</dbReference>
<evidence type="ECO:0000259" key="1">
    <source>
        <dbReference type="Pfam" id="PF00535"/>
    </source>
</evidence>
<protein>
    <submittedName>
        <fullName evidence="2">Glycosyl transferase family 2</fullName>
    </submittedName>
</protein>
<gene>
    <name evidence="2" type="ORF">EDD34_0565</name>
</gene>
<proteinExistence type="predicted"/>